<dbReference type="PANTHER" id="PTHR24104:SF25">
    <property type="entry name" value="PROTEIN LIN-41"/>
    <property type="match status" value="1"/>
</dbReference>
<dbReference type="PROSITE" id="PS50005">
    <property type="entry name" value="TPR"/>
    <property type="match status" value="1"/>
</dbReference>
<evidence type="ECO:0000256" key="1">
    <source>
        <dbReference type="ARBA" id="ARBA00022737"/>
    </source>
</evidence>
<evidence type="ECO:0000256" key="4">
    <source>
        <dbReference type="SAM" id="Phobius"/>
    </source>
</evidence>
<feature type="repeat" description="NHL" evidence="3">
    <location>
        <begin position="108"/>
        <end position="147"/>
    </location>
</feature>
<protein>
    <submittedName>
        <fullName evidence="6">DNA-binding beta-propeller fold protein YncE</fullName>
    </submittedName>
</protein>
<comment type="caution">
    <text evidence="6">The sequence shown here is derived from an EMBL/GenBank/DDBJ whole genome shotgun (WGS) entry which is preliminary data.</text>
</comment>
<dbReference type="InterPro" id="IPR001258">
    <property type="entry name" value="NHL_repeat"/>
</dbReference>
<evidence type="ECO:0000256" key="2">
    <source>
        <dbReference type="PROSITE-ProRule" id="PRU00339"/>
    </source>
</evidence>
<keyword evidence="2" id="KW-0802">TPR repeat</keyword>
<dbReference type="InterPro" id="IPR011990">
    <property type="entry name" value="TPR-like_helical_dom_sf"/>
</dbReference>
<evidence type="ECO:0000313" key="6">
    <source>
        <dbReference type="EMBL" id="MBP2113654.1"/>
    </source>
</evidence>
<dbReference type="Gene3D" id="1.25.40.10">
    <property type="entry name" value="Tetratricopeptide repeat domain"/>
    <property type="match status" value="1"/>
</dbReference>
<sequence>MVARIKKLRTGLLALCCLVSLGLGGELALAESAAPSYNYSYWGNAVAAPSAYQATTLITGASSGAGPFNNPQDIQVTADKQIYVLDSGNNRFVILDQDYKSVKTVDAFQFKGKAEKFNNPQGIYVTKQKEIYVADTGNKRIVHLDSDFKAVGIIEAPKSELLQANFEFQPVRVAVDKADRIYVMSAGVFDGFMEFGADGVFKSFIGANRVHVDAVEYFWKSISTKAQREQMVMYTPTEFTNLDINDEGFLYATNGDDYGDPIKKLNAQGADILRREGYYKPSGDLMYSTRSGGAPRLVDIDVSDSEIYAVLDASRGRVFTYNGDGYLLYIFGGIGNRMGEFNTPVAIEHSGDDILVLDQALGEITVFQTTEYGRTLNSAVRSYYNGDEEMASQEFSKVVNLNANMEYAYAGIGKAYLRQGEYKESAEYFERSMDRTNYSKAFLLYRKEVLRGHFSTIMTALIALVALWLGLRMYRKMKARKKVELH</sequence>
<keyword evidence="6" id="KW-0238">DNA-binding</keyword>
<feature type="transmembrane region" description="Helical" evidence="4">
    <location>
        <begin position="452"/>
        <end position="471"/>
    </location>
</feature>
<dbReference type="PROSITE" id="PS51125">
    <property type="entry name" value="NHL"/>
    <property type="match status" value="2"/>
</dbReference>
<feature type="repeat" description="TPR" evidence="2">
    <location>
        <begin position="406"/>
        <end position="439"/>
    </location>
</feature>
<keyword evidence="4" id="KW-1133">Transmembrane helix</keyword>
<dbReference type="Gene3D" id="2.120.10.30">
    <property type="entry name" value="TolB, C-terminal domain"/>
    <property type="match status" value="1"/>
</dbReference>
<dbReference type="InterPro" id="IPR011042">
    <property type="entry name" value="6-blade_b-propeller_TolB-like"/>
</dbReference>
<dbReference type="GO" id="GO:0003677">
    <property type="term" value="F:DNA binding"/>
    <property type="evidence" value="ECO:0007669"/>
    <property type="project" value="UniProtKB-KW"/>
</dbReference>
<organism evidence="6 7">
    <name type="scientific">Paenibacillus silagei</name>
    <dbReference type="NCBI Taxonomy" id="1670801"/>
    <lineage>
        <taxon>Bacteria</taxon>
        <taxon>Bacillati</taxon>
        <taxon>Bacillota</taxon>
        <taxon>Bacilli</taxon>
        <taxon>Bacillales</taxon>
        <taxon>Paenibacillaceae</taxon>
        <taxon>Paenibacillus</taxon>
    </lineage>
</organism>
<keyword evidence="7" id="KW-1185">Reference proteome</keyword>
<name>A0ABS4NUD7_9BACL</name>
<keyword evidence="5" id="KW-0732">Signal</keyword>
<dbReference type="RefSeq" id="WP_209875790.1">
    <property type="nucleotide sequence ID" value="NZ_JAGGLV010000012.1"/>
</dbReference>
<keyword evidence="4" id="KW-0812">Transmembrane</keyword>
<dbReference type="InterPro" id="IPR050952">
    <property type="entry name" value="TRIM-NHL_E3_ligases"/>
</dbReference>
<evidence type="ECO:0000313" key="7">
    <source>
        <dbReference type="Proteomes" id="UP000773462"/>
    </source>
</evidence>
<reference evidence="6 7" key="1">
    <citation type="submission" date="2021-03" db="EMBL/GenBank/DDBJ databases">
        <title>Genomic Encyclopedia of Type Strains, Phase IV (KMG-IV): sequencing the most valuable type-strain genomes for metagenomic binning, comparative biology and taxonomic classification.</title>
        <authorList>
            <person name="Goeker M."/>
        </authorList>
    </citation>
    <scope>NUCLEOTIDE SEQUENCE [LARGE SCALE GENOMIC DNA]</scope>
    <source>
        <strain evidence="6 7">DSM 101953</strain>
    </source>
</reference>
<dbReference type="EMBL" id="JAGGLV010000012">
    <property type="protein sequence ID" value="MBP2113654.1"/>
    <property type="molecule type" value="Genomic_DNA"/>
</dbReference>
<keyword evidence="4" id="KW-0472">Membrane</keyword>
<dbReference type="Pfam" id="PF01436">
    <property type="entry name" value="NHL"/>
    <property type="match status" value="1"/>
</dbReference>
<feature type="chain" id="PRO_5046228642" evidence="5">
    <location>
        <begin position="31"/>
        <end position="486"/>
    </location>
</feature>
<feature type="repeat" description="NHL" evidence="3">
    <location>
        <begin position="63"/>
        <end position="98"/>
    </location>
</feature>
<dbReference type="PANTHER" id="PTHR24104">
    <property type="entry name" value="E3 UBIQUITIN-PROTEIN LIGASE NHLRC1-RELATED"/>
    <property type="match status" value="1"/>
</dbReference>
<gene>
    <name evidence="6" type="ORF">J2Z70_003815</name>
</gene>
<evidence type="ECO:0000256" key="5">
    <source>
        <dbReference type="SAM" id="SignalP"/>
    </source>
</evidence>
<accession>A0ABS4NUD7</accession>
<evidence type="ECO:0000256" key="3">
    <source>
        <dbReference type="PROSITE-ProRule" id="PRU00504"/>
    </source>
</evidence>
<dbReference type="InterPro" id="IPR019734">
    <property type="entry name" value="TPR_rpt"/>
</dbReference>
<dbReference type="SUPFAM" id="SSF101898">
    <property type="entry name" value="NHL repeat"/>
    <property type="match status" value="1"/>
</dbReference>
<keyword evidence="1" id="KW-0677">Repeat</keyword>
<proteinExistence type="predicted"/>
<dbReference type="SUPFAM" id="SSF48452">
    <property type="entry name" value="TPR-like"/>
    <property type="match status" value="1"/>
</dbReference>
<feature type="signal peptide" evidence="5">
    <location>
        <begin position="1"/>
        <end position="30"/>
    </location>
</feature>
<dbReference type="CDD" id="cd05819">
    <property type="entry name" value="NHL"/>
    <property type="match status" value="1"/>
</dbReference>
<dbReference type="Proteomes" id="UP000773462">
    <property type="component" value="Unassembled WGS sequence"/>
</dbReference>